<accession>A0ACC2CW13</accession>
<proteinExistence type="predicted"/>
<name>A0ACC2CW13_DIPCM</name>
<comment type="caution">
    <text evidence="1">The sequence shown here is derived from an EMBL/GenBank/DDBJ whole genome shotgun (WGS) entry which is preliminary data.</text>
</comment>
<organism evidence="1 2">
    <name type="scientific">Diphasiastrum complanatum</name>
    <name type="common">Issler's clubmoss</name>
    <name type="synonym">Lycopodium complanatum</name>
    <dbReference type="NCBI Taxonomy" id="34168"/>
    <lineage>
        <taxon>Eukaryota</taxon>
        <taxon>Viridiplantae</taxon>
        <taxon>Streptophyta</taxon>
        <taxon>Embryophyta</taxon>
        <taxon>Tracheophyta</taxon>
        <taxon>Lycopodiopsida</taxon>
        <taxon>Lycopodiales</taxon>
        <taxon>Lycopodiaceae</taxon>
        <taxon>Lycopodioideae</taxon>
        <taxon>Diphasiastrum</taxon>
    </lineage>
</organism>
<keyword evidence="2" id="KW-1185">Reference proteome</keyword>
<evidence type="ECO:0000313" key="1">
    <source>
        <dbReference type="EMBL" id="KAJ7546099.1"/>
    </source>
</evidence>
<dbReference type="EMBL" id="CM055099">
    <property type="protein sequence ID" value="KAJ7546099.1"/>
    <property type="molecule type" value="Genomic_DNA"/>
</dbReference>
<protein>
    <submittedName>
        <fullName evidence="1">Uncharacterized protein</fullName>
    </submittedName>
</protein>
<gene>
    <name evidence="1" type="ORF">O6H91_08G024700</name>
</gene>
<reference evidence="2" key="1">
    <citation type="journal article" date="2024" name="Proc. Natl. Acad. Sci. U.S.A.">
        <title>Extraordinary preservation of gene collinearity over three hundred million years revealed in homosporous lycophytes.</title>
        <authorList>
            <person name="Li C."/>
            <person name="Wickell D."/>
            <person name="Kuo L.Y."/>
            <person name="Chen X."/>
            <person name="Nie B."/>
            <person name="Liao X."/>
            <person name="Peng D."/>
            <person name="Ji J."/>
            <person name="Jenkins J."/>
            <person name="Williams M."/>
            <person name="Shu S."/>
            <person name="Plott C."/>
            <person name="Barry K."/>
            <person name="Rajasekar S."/>
            <person name="Grimwood J."/>
            <person name="Han X."/>
            <person name="Sun S."/>
            <person name="Hou Z."/>
            <person name="He W."/>
            <person name="Dai G."/>
            <person name="Sun C."/>
            <person name="Schmutz J."/>
            <person name="Leebens-Mack J.H."/>
            <person name="Li F.W."/>
            <person name="Wang L."/>
        </authorList>
    </citation>
    <scope>NUCLEOTIDE SEQUENCE [LARGE SCALE GENOMIC DNA]</scope>
    <source>
        <strain evidence="2">cv. PW_Plant_1</strain>
    </source>
</reference>
<dbReference type="Proteomes" id="UP001162992">
    <property type="component" value="Chromosome 8"/>
</dbReference>
<evidence type="ECO:0000313" key="2">
    <source>
        <dbReference type="Proteomes" id="UP001162992"/>
    </source>
</evidence>
<sequence length="252" mass="25830">MRSLLQIALLLGFLALVGKSVAEEYIVGDRAGWRPRSVDYAQWSARNAFRAGDSLLFPYDQGAQSVMSVSKEDFHLCRTKNPIEHYTDGNTIVRLDRERYYFISGVPGHCNAGMKLEVILAGASPSGAPSSPPVAGPSPTVSSPTPPAPVPTPSAAPLTPPTTAPISSPTVAPPAPAPAVSTPVPSPAASPPAPPPYTPTPSQSPLASSSPPSFFTPAEGPGAPAPPNAATSLPSALARVLIAASIVAFSII</sequence>